<evidence type="ECO:0000256" key="3">
    <source>
        <dbReference type="SAM" id="SignalP"/>
    </source>
</evidence>
<dbReference type="PANTHER" id="PTHR30469:SF38">
    <property type="entry name" value="HLYD FAMILY SECRETION PROTEIN"/>
    <property type="match status" value="1"/>
</dbReference>
<accession>A0A5B9QBM2</accession>
<dbReference type="PANTHER" id="PTHR30469">
    <property type="entry name" value="MULTIDRUG RESISTANCE PROTEIN MDTA"/>
    <property type="match status" value="1"/>
</dbReference>
<sequence precursor="true">MRRFLLLVFLALLHVHAVHGREPGTNSAAMLPGIVEARQSVDLSFPTTGTVSEIDVEEMQFVEEGQVLARLDDSLARASLAAAEAIASRGAMLIRAKSAVSLAEKYLGRVRDAYEKNAASGLELDEAEGRVEEARATLEQAHEREREAEAQVALEEVRLSGHELRAPFGGTVTRITGKPGGTANPNEPILRLTNPIQLRVVLHVPVAYFGLLNVGEEYALEAELPAPPRVVAQLLAQEQAIDAATDTFRCVFGIENSDLSLPVGFAVRLCDPTSDDSQEMSSSR</sequence>
<keyword evidence="5" id="KW-1185">Reference proteome</keyword>
<proteinExistence type="inferred from homology"/>
<comment type="similarity">
    <text evidence="1">Belongs to the membrane fusion protein (MFP) (TC 8.A.1) family.</text>
</comment>
<evidence type="ECO:0000313" key="4">
    <source>
        <dbReference type="EMBL" id="QEG36338.1"/>
    </source>
</evidence>
<feature type="signal peptide" evidence="3">
    <location>
        <begin position="1"/>
        <end position="20"/>
    </location>
</feature>
<keyword evidence="3" id="KW-0732">Signal</keyword>
<evidence type="ECO:0000256" key="2">
    <source>
        <dbReference type="SAM" id="Coils"/>
    </source>
</evidence>
<evidence type="ECO:0000313" key="5">
    <source>
        <dbReference type="Proteomes" id="UP000323917"/>
    </source>
</evidence>
<dbReference type="EMBL" id="CP042913">
    <property type="protein sequence ID" value="QEG36338.1"/>
    <property type="molecule type" value="Genomic_DNA"/>
</dbReference>
<dbReference type="OrthoDB" id="259511at2"/>
<reference evidence="4 5" key="1">
    <citation type="submission" date="2019-08" db="EMBL/GenBank/DDBJ databases">
        <title>Deep-cultivation of Planctomycetes and their phenomic and genomic characterization uncovers novel biology.</title>
        <authorList>
            <person name="Wiegand S."/>
            <person name="Jogler M."/>
            <person name="Boedeker C."/>
            <person name="Pinto D."/>
            <person name="Vollmers J."/>
            <person name="Rivas-Marin E."/>
            <person name="Kohn T."/>
            <person name="Peeters S.H."/>
            <person name="Heuer A."/>
            <person name="Rast P."/>
            <person name="Oberbeckmann S."/>
            <person name="Bunk B."/>
            <person name="Jeske O."/>
            <person name="Meyerdierks A."/>
            <person name="Storesund J.E."/>
            <person name="Kallscheuer N."/>
            <person name="Luecker S."/>
            <person name="Lage O.M."/>
            <person name="Pohl T."/>
            <person name="Merkel B.J."/>
            <person name="Hornburger P."/>
            <person name="Mueller R.-W."/>
            <person name="Bruemmer F."/>
            <person name="Labrenz M."/>
            <person name="Spormann A.M."/>
            <person name="Op den Camp H."/>
            <person name="Overmann J."/>
            <person name="Amann R."/>
            <person name="Jetten M.S.M."/>
            <person name="Mascher T."/>
            <person name="Medema M.H."/>
            <person name="Devos D.P."/>
            <person name="Kaster A.-K."/>
            <person name="Ovreas L."/>
            <person name="Rohde M."/>
            <person name="Galperin M.Y."/>
            <person name="Jogler C."/>
        </authorList>
    </citation>
    <scope>NUCLEOTIDE SEQUENCE [LARGE SCALE GENOMIC DNA]</scope>
    <source>
        <strain evidence="4 5">Pr1d</strain>
    </source>
</reference>
<feature type="coiled-coil region" evidence="2">
    <location>
        <begin position="124"/>
        <end position="158"/>
    </location>
</feature>
<feature type="chain" id="PRO_5022909736" evidence="3">
    <location>
        <begin position="21"/>
        <end position="284"/>
    </location>
</feature>
<name>A0A5B9QBM2_9BACT</name>
<keyword evidence="2" id="KW-0175">Coiled coil</keyword>
<dbReference type="GO" id="GO:1990281">
    <property type="term" value="C:efflux pump complex"/>
    <property type="evidence" value="ECO:0007669"/>
    <property type="project" value="TreeGrafter"/>
</dbReference>
<dbReference type="GO" id="GO:0015562">
    <property type="term" value="F:efflux transmembrane transporter activity"/>
    <property type="evidence" value="ECO:0007669"/>
    <property type="project" value="TreeGrafter"/>
</dbReference>
<gene>
    <name evidence="4" type="ORF">Pr1d_36510</name>
</gene>
<dbReference type="Proteomes" id="UP000323917">
    <property type="component" value="Chromosome"/>
</dbReference>
<protein>
    <submittedName>
        <fullName evidence="4">Putative efflux pump membrane fusion protein</fullName>
    </submittedName>
</protein>
<dbReference type="SUPFAM" id="SSF111369">
    <property type="entry name" value="HlyD-like secretion proteins"/>
    <property type="match status" value="1"/>
</dbReference>
<dbReference type="RefSeq" id="WP_148074696.1">
    <property type="nucleotide sequence ID" value="NZ_CP042913.1"/>
</dbReference>
<organism evidence="4 5">
    <name type="scientific">Bythopirellula goksoeyrii</name>
    <dbReference type="NCBI Taxonomy" id="1400387"/>
    <lineage>
        <taxon>Bacteria</taxon>
        <taxon>Pseudomonadati</taxon>
        <taxon>Planctomycetota</taxon>
        <taxon>Planctomycetia</taxon>
        <taxon>Pirellulales</taxon>
        <taxon>Lacipirellulaceae</taxon>
        <taxon>Bythopirellula</taxon>
    </lineage>
</organism>
<evidence type="ECO:0000256" key="1">
    <source>
        <dbReference type="ARBA" id="ARBA00009477"/>
    </source>
</evidence>
<dbReference type="NCBIfam" id="TIGR01730">
    <property type="entry name" value="RND_mfp"/>
    <property type="match status" value="1"/>
</dbReference>
<dbReference type="InterPro" id="IPR006143">
    <property type="entry name" value="RND_pump_MFP"/>
</dbReference>
<dbReference type="Gene3D" id="2.40.30.170">
    <property type="match status" value="1"/>
</dbReference>
<dbReference type="AlphaFoldDB" id="A0A5B9QBM2"/>
<dbReference type="KEGG" id="bgok:Pr1d_36510"/>
<dbReference type="Gene3D" id="2.40.50.100">
    <property type="match status" value="1"/>
</dbReference>
<dbReference type="Gene3D" id="1.10.287.470">
    <property type="entry name" value="Helix hairpin bin"/>
    <property type="match status" value="1"/>
</dbReference>